<dbReference type="GO" id="GO:0009888">
    <property type="term" value="P:tissue development"/>
    <property type="evidence" value="ECO:0007669"/>
    <property type="project" value="TreeGrafter"/>
</dbReference>
<reference evidence="5 6" key="1">
    <citation type="submission" date="2024-01" db="EMBL/GenBank/DDBJ databases">
        <title>The genome of the rayed Mediterranean limpet Patella caerulea (Linnaeus, 1758).</title>
        <authorList>
            <person name="Anh-Thu Weber A."/>
            <person name="Halstead-Nussloch G."/>
        </authorList>
    </citation>
    <scope>NUCLEOTIDE SEQUENCE [LARGE SCALE GENOMIC DNA]</scope>
    <source>
        <strain evidence="5">AATW-2023a</strain>
        <tissue evidence="5">Whole specimen</tissue>
    </source>
</reference>
<evidence type="ECO:0000256" key="2">
    <source>
        <dbReference type="ARBA" id="ARBA00023292"/>
    </source>
</evidence>
<feature type="chain" id="PRO_5042940263" description="Laminin N-terminal domain-containing protein" evidence="3">
    <location>
        <begin position="22"/>
        <end position="338"/>
    </location>
</feature>
<keyword evidence="2" id="KW-0424">Laminin EGF-like domain</keyword>
<dbReference type="SUPFAM" id="SSF57196">
    <property type="entry name" value="EGF/Laminin"/>
    <property type="match status" value="1"/>
</dbReference>
<dbReference type="FunFam" id="2.60.120.260:FF:000017">
    <property type="entry name" value="Laminin subunit alpha 2"/>
    <property type="match status" value="1"/>
</dbReference>
<evidence type="ECO:0000256" key="3">
    <source>
        <dbReference type="SAM" id="SignalP"/>
    </source>
</evidence>
<dbReference type="GO" id="GO:0005201">
    <property type="term" value="F:extracellular matrix structural constituent"/>
    <property type="evidence" value="ECO:0007669"/>
    <property type="project" value="TreeGrafter"/>
</dbReference>
<dbReference type="GO" id="GO:0009887">
    <property type="term" value="P:animal organ morphogenesis"/>
    <property type="evidence" value="ECO:0007669"/>
    <property type="project" value="TreeGrafter"/>
</dbReference>
<feature type="domain" description="Laminin N-terminal" evidence="4">
    <location>
        <begin position="27"/>
        <end position="279"/>
    </location>
</feature>
<dbReference type="Proteomes" id="UP001347796">
    <property type="component" value="Unassembled WGS sequence"/>
</dbReference>
<evidence type="ECO:0000313" key="5">
    <source>
        <dbReference type="EMBL" id="KAK6178652.1"/>
    </source>
</evidence>
<dbReference type="SMART" id="SM00180">
    <property type="entry name" value="EGF_Lam"/>
    <property type="match status" value="1"/>
</dbReference>
<dbReference type="GO" id="GO:0005604">
    <property type="term" value="C:basement membrane"/>
    <property type="evidence" value="ECO:0007669"/>
    <property type="project" value="TreeGrafter"/>
</dbReference>
<keyword evidence="1" id="KW-1015">Disulfide bond</keyword>
<evidence type="ECO:0000313" key="6">
    <source>
        <dbReference type="Proteomes" id="UP001347796"/>
    </source>
</evidence>
<dbReference type="PROSITE" id="PS51117">
    <property type="entry name" value="LAMININ_NTER"/>
    <property type="match status" value="1"/>
</dbReference>
<organism evidence="5 6">
    <name type="scientific">Patella caerulea</name>
    <name type="common">Rayed Mediterranean limpet</name>
    <dbReference type="NCBI Taxonomy" id="87958"/>
    <lineage>
        <taxon>Eukaryota</taxon>
        <taxon>Metazoa</taxon>
        <taxon>Spiralia</taxon>
        <taxon>Lophotrochozoa</taxon>
        <taxon>Mollusca</taxon>
        <taxon>Gastropoda</taxon>
        <taxon>Patellogastropoda</taxon>
        <taxon>Patelloidea</taxon>
        <taxon>Patellidae</taxon>
        <taxon>Patella</taxon>
    </lineage>
</organism>
<dbReference type="CDD" id="cd00055">
    <property type="entry name" value="EGF_Lam"/>
    <property type="match status" value="1"/>
</dbReference>
<dbReference type="AlphaFoldDB" id="A0AAN8JJH3"/>
<dbReference type="Pfam" id="PF00055">
    <property type="entry name" value="Laminin_N"/>
    <property type="match status" value="1"/>
</dbReference>
<keyword evidence="3" id="KW-0732">Signal</keyword>
<dbReference type="Gene3D" id="2.60.120.260">
    <property type="entry name" value="Galactose-binding domain-like"/>
    <property type="match status" value="1"/>
</dbReference>
<dbReference type="EMBL" id="JAZGQO010000008">
    <property type="protein sequence ID" value="KAK6178652.1"/>
    <property type="molecule type" value="Genomic_DNA"/>
</dbReference>
<sequence>MRVYSSCLFLLACAFLGFTYSQTLKPDETALFPVIFNLASHASIKANATCGENEPEVFCKLVEHVRIFPAENLHCDVCDLRGNNRKQMHPISNAINGRNTWWQSPSITNGRQLNFVTVDLDLGQVYQIAYIILKAANAPRPGNWILEKSIDGITYTPWQYFAISDGECREFYNVQPAIGVPKFTRDDQVICTSRYSRLDPLENGEIFVSLVNGRPGVEEPSQTLLDFTSARYIRIRLQKIRTLHADLMTFQNNKNLKDLDPTVTRRYFYSIKDISIGGQCICYGHARLCRPKDGNRTNLQCQCEHNTCGKNCEECCPGFNQKQWGRGKNGNGFQCEGN</sequence>
<protein>
    <recommendedName>
        <fullName evidence="4">Laminin N-terminal domain-containing protein</fullName>
    </recommendedName>
</protein>
<feature type="signal peptide" evidence="3">
    <location>
        <begin position="1"/>
        <end position="21"/>
    </location>
</feature>
<dbReference type="PROSITE" id="PS01248">
    <property type="entry name" value="EGF_LAM_1"/>
    <property type="match status" value="1"/>
</dbReference>
<dbReference type="Gene3D" id="2.170.300.10">
    <property type="entry name" value="Tie2 ligand-binding domain superfamily"/>
    <property type="match status" value="1"/>
</dbReference>
<accession>A0AAN8JJH3</accession>
<dbReference type="SUPFAM" id="SSF49785">
    <property type="entry name" value="Galactose-binding domain-like"/>
    <property type="match status" value="1"/>
</dbReference>
<keyword evidence="6" id="KW-1185">Reference proteome</keyword>
<dbReference type="InterPro" id="IPR002049">
    <property type="entry name" value="LE_dom"/>
</dbReference>
<dbReference type="PANTHER" id="PTHR10574">
    <property type="entry name" value="NETRIN/LAMININ-RELATED"/>
    <property type="match status" value="1"/>
</dbReference>
<dbReference type="InterPro" id="IPR008979">
    <property type="entry name" value="Galactose-bd-like_sf"/>
</dbReference>
<name>A0AAN8JJH3_PATCE</name>
<dbReference type="GO" id="GO:0007411">
    <property type="term" value="P:axon guidance"/>
    <property type="evidence" value="ECO:0007669"/>
    <property type="project" value="TreeGrafter"/>
</dbReference>
<comment type="caution">
    <text evidence="5">The sequence shown here is derived from an EMBL/GenBank/DDBJ whole genome shotgun (WGS) entry which is preliminary data.</text>
</comment>
<dbReference type="PANTHER" id="PTHR10574:SF436">
    <property type="entry name" value="LAMININ SUBUNIT ALPHA-2"/>
    <property type="match status" value="1"/>
</dbReference>
<proteinExistence type="predicted"/>
<evidence type="ECO:0000256" key="1">
    <source>
        <dbReference type="ARBA" id="ARBA00023157"/>
    </source>
</evidence>
<evidence type="ECO:0000259" key="4">
    <source>
        <dbReference type="PROSITE" id="PS51117"/>
    </source>
</evidence>
<dbReference type="InterPro" id="IPR008211">
    <property type="entry name" value="Laminin_N"/>
</dbReference>
<gene>
    <name evidence="5" type="ORF">SNE40_011180</name>
</gene>
<dbReference type="InterPro" id="IPR050440">
    <property type="entry name" value="Laminin/Netrin_ECM"/>
</dbReference>
<dbReference type="SMART" id="SM00136">
    <property type="entry name" value="LamNT"/>
    <property type="match status" value="1"/>
</dbReference>